<reference evidence="2 3" key="1">
    <citation type="journal article" date="2019" name="Int. J. Syst. Evol. Microbiol.">
        <title>The Global Catalogue of Microorganisms (GCM) 10K type strain sequencing project: providing services to taxonomists for standard genome sequencing and annotation.</title>
        <authorList>
            <consortium name="The Broad Institute Genomics Platform"/>
            <consortium name="The Broad Institute Genome Sequencing Center for Infectious Disease"/>
            <person name="Wu L."/>
            <person name="Ma J."/>
        </authorList>
    </citation>
    <scope>NUCLEOTIDE SEQUENCE [LARGE SCALE GENOMIC DNA]</scope>
    <source>
        <strain evidence="2 3">JCM 9383</strain>
    </source>
</reference>
<feature type="region of interest" description="Disordered" evidence="1">
    <location>
        <begin position="71"/>
        <end position="108"/>
    </location>
</feature>
<evidence type="ECO:0000313" key="3">
    <source>
        <dbReference type="Proteomes" id="UP001500979"/>
    </source>
</evidence>
<name>A0ABN3VC10_9PSEU</name>
<feature type="compositionally biased region" description="Basic and acidic residues" evidence="1">
    <location>
        <begin position="77"/>
        <end position="91"/>
    </location>
</feature>
<dbReference type="Proteomes" id="UP001500979">
    <property type="component" value="Unassembled WGS sequence"/>
</dbReference>
<accession>A0ABN3VC10</accession>
<evidence type="ECO:0000313" key="2">
    <source>
        <dbReference type="EMBL" id="GAA2788500.1"/>
    </source>
</evidence>
<gene>
    <name evidence="2" type="ORF">GCM10010470_23900</name>
</gene>
<sequence>MTKDSRQDTTGTCKKTGADSRARIGKSGNRGEGKGYTPSDRLPPAECRRAGTAVPSDWKVVFGYANAIPAVSASSAEHADTEGRSHGRLMEVKPTTLGPRCHMHRGPS</sequence>
<protein>
    <submittedName>
        <fullName evidence="2">Uncharacterized protein</fullName>
    </submittedName>
</protein>
<comment type="caution">
    <text evidence="2">The sequence shown here is derived from an EMBL/GenBank/DDBJ whole genome shotgun (WGS) entry which is preliminary data.</text>
</comment>
<dbReference type="EMBL" id="BAAAUX010000011">
    <property type="protein sequence ID" value="GAA2788500.1"/>
    <property type="molecule type" value="Genomic_DNA"/>
</dbReference>
<proteinExistence type="predicted"/>
<keyword evidence="3" id="KW-1185">Reference proteome</keyword>
<evidence type="ECO:0000256" key="1">
    <source>
        <dbReference type="SAM" id="MobiDB-lite"/>
    </source>
</evidence>
<feature type="region of interest" description="Disordered" evidence="1">
    <location>
        <begin position="1"/>
        <end position="48"/>
    </location>
</feature>
<organism evidence="2 3">
    <name type="scientific">Saccharopolyspora taberi</name>
    <dbReference type="NCBI Taxonomy" id="60895"/>
    <lineage>
        <taxon>Bacteria</taxon>
        <taxon>Bacillati</taxon>
        <taxon>Actinomycetota</taxon>
        <taxon>Actinomycetes</taxon>
        <taxon>Pseudonocardiales</taxon>
        <taxon>Pseudonocardiaceae</taxon>
        <taxon>Saccharopolyspora</taxon>
    </lineage>
</organism>